<keyword evidence="2" id="KW-1185">Reference proteome</keyword>
<dbReference type="AlphaFoldDB" id="A0A5C5YWR7"/>
<dbReference type="Proteomes" id="UP000315010">
    <property type="component" value="Unassembled WGS sequence"/>
</dbReference>
<comment type="caution">
    <text evidence="1">The sequence shown here is derived from an EMBL/GenBank/DDBJ whole genome shotgun (WGS) entry which is preliminary data.</text>
</comment>
<name>A0A5C5YWR7_9BACT</name>
<dbReference type="EMBL" id="SJPJ01000001">
    <property type="protein sequence ID" value="TWT79236.1"/>
    <property type="molecule type" value="Genomic_DNA"/>
</dbReference>
<reference evidence="1 2" key="1">
    <citation type="submission" date="2019-02" db="EMBL/GenBank/DDBJ databases">
        <title>Deep-cultivation of Planctomycetes and their phenomic and genomic characterization uncovers novel biology.</title>
        <authorList>
            <person name="Wiegand S."/>
            <person name="Jogler M."/>
            <person name="Boedeker C."/>
            <person name="Pinto D."/>
            <person name="Vollmers J."/>
            <person name="Rivas-Marin E."/>
            <person name="Kohn T."/>
            <person name="Peeters S.H."/>
            <person name="Heuer A."/>
            <person name="Rast P."/>
            <person name="Oberbeckmann S."/>
            <person name="Bunk B."/>
            <person name="Jeske O."/>
            <person name="Meyerdierks A."/>
            <person name="Storesund J.E."/>
            <person name="Kallscheuer N."/>
            <person name="Luecker S."/>
            <person name="Lage O.M."/>
            <person name="Pohl T."/>
            <person name="Merkel B.J."/>
            <person name="Hornburger P."/>
            <person name="Mueller R.-W."/>
            <person name="Bruemmer F."/>
            <person name="Labrenz M."/>
            <person name="Spormann A.M."/>
            <person name="Op Den Camp H."/>
            <person name="Overmann J."/>
            <person name="Amann R."/>
            <person name="Jetten M.S.M."/>
            <person name="Mascher T."/>
            <person name="Medema M.H."/>
            <person name="Devos D.P."/>
            <person name="Kaster A.-K."/>
            <person name="Ovreas L."/>
            <person name="Rohde M."/>
            <person name="Galperin M.Y."/>
            <person name="Jogler C."/>
        </authorList>
    </citation>
    <scope>NUCLEOTIDE SEQUENCE [LARGE SCALE GENOMIC DNA]</scope>
    <source>
        <strain evidence="1 2">CA13</strain>
    </source>
</reference>
<gene>
    <name evidence="1" type="ORF">CA13_06340</name>
</gene>
<evidence type="ECO:0000313" key="2">
    <source>
        <dbReference type="Proteomes" id="UP000315010"/>
    </source>
</evidence>
<sequence>MSTVRGGERQQSRFAIVEFSNGETGARFARYWQKPKISPSFAAFFELVVKASRNANWGVDVRQ</sequence>
<proteinExistence type="predicted"/>
<evidence type="ECO:0000313" key="1">
    <source>
        <dbReference type="EMBL" id="TWT79236.1"/>
    </source>
</evidence>
<accession>A0A5C5YWR7</accession>
<protein>
    <submittedName>
        <fullName evidence="1">Uncharacterized protein</fullName>
    </submittedName>
</protein>
<organism evidence="1 2">
    <name type="scientific">Novipirellula herctigrandis</name>
    <dbReference type="NCBI Taxonomy" id="2527986"/>
    <lineage>
        <taxon>Bacteria</taxon>
        <taxon>Pseudomonadati</taxon>
        <taxon>Planctomycetota</taxon>
        <taxon>Planctomycetia</taxon>
        <taxon>Pirellulales</taxon>
        <taxon>Pirellulaceae</taxon>
        <taxon>Novipirellula</taxon>
    </lineage>
</organism>